<feature type="region of interest" description="Disordered" evidence="1">
    <location>
        <begin position="706"/>
        <end position="902"/>
    </location>
</feature>
<feature type="region of interest" description="Disordered" evidence="1">
    <location>
        <begin position="484"/>
        <end position="631"/>
    </location>
</feature>
<feature type="region of interest" description="Disordered" evidence="1">
    <location>
        <begin position="72"/>
        <end position="106"/>
    </location>
</feature>
<reference evidence="2 3" key="1">
    <citation type="journal article" date="2016" name="Mol. Biol. Evol.">
        <title>Comparative Genomics of Early-Diverging Mushroom-Forming Fungi Provides Insights into the Origins of Lignocellulose Decay Capabilities.</title>
        <authorList>
            <person name="Nagy L.G."/>
            <person name="Riley R."/>
            <person name="Tritt A."/>
            <person name="Adam C."/>
            <person name="Daum C."/>
            <person name="Floudas D."/>
            <person name="Sun H."/>
            <person name="Yadav J.S."/>
            <person name="Pangilinan J."/>
            <person name="Larsson K.H."/>
            <person name="Matsuura K."/>
            <person name="Barry K."/>
            <person name="Labutti K."/>
            <person name="Kuo R."/>
            <person name="Ohm R.A."/>
            <person name="Bhattacharya S.S."/>
            <person name="Shirouzu T."/>
            <person name="Yoshinaga Y."/>
            <person name="Martin F.M."/>
            <person name="Grigoriev I.V."/>
            <person name="Hibbett D.S."/>
        </authorList>
    </citation>
    <scope>NUCLEOTIDE SEQUENCE [LARGE SCALE GENOMIC DNA]</scope>
    <source>
        <strain evidence="2 3">HHB12733</strain>
    </source>
</reference>
<gene>
    <name evidence="2" type="ORF">CALCODRAFT_491371</name>
</gene>
<feature type="compositionally biased region" description="Basic and acidic residues" evidence="1">
    <location>
        <begin position="862"/>
        <end position="882"/>
    </location>
</feature>
<dbReference type="Pfam" id="PF07093">
    <property type="entry name" value="SGT1"/>
    <property type="match status" value="2"/>
</dbReference>
<feature type="compositionally biased region" description="Acidic residues" evidence="1">
    <location>
        <begin position="362"/>
        <end position="372"/>
    </location>
</feature>
<feature type="compositionally biased region" description="Basic and acidic residues" evidence="1">
    <location>
        <begin position="598"/>
        <end position="608"/>
    </location>
</feature>
<dbReference type="InterPro" id="IPR010770">
    <property type="entry name" value="Ecd"/>
</dbReference>
<keyword evidence="3" id="KW-1185">Reference proteome</keyword>
<feature type="compositionally biased region" description="Acidic residues" evidence="1">
    <location>
        <begin position="883"/>
        <end position="901"/>
    </location>
</feature>
<dbReference type="EMBL" id="KV423924">
    <property type="protein sequence ID" value="KZT61276.1"/>
    <property type="molecule type" value="Genomic_DNA"/>
</dbReference>
<evidence type="ECO:0000256" key="1">
    <source>
        <dbReference type="SAM" id="MobiDB-lite"/>
    </source>
</evidence>
<feature type="compositionally biased region" description="Basic and acidic residues" evidence="1">
    <location>
        <begin position="513"/>
        <end position="532"/>
    </location>
</feature>
<evidence type="ECO:0000313" key="2">
    <source>
        <dbReference type="EMBL" id="KZT61276.1"/>
    </source>
</evidence>
<feature type="compositionally biased region" description="Low complexity" evidence="1">
    <location>
        <begin position="428"/>
        <end position="444"/>
    </location>
</feature>
<dbReference type="PANTHER" id="PTHR13060">
    <property type="entry name" value="SGT1 PROTEIN HSGT1 SUPPRESSOR OF GCR2"/>
    <property type="match status" value="1"/>
</dbReference>
<feature type="compositionally biased region" description="Acidic residues" evidence="1">
    <location>
        <begin position="609"/>
        <end position="628"/>
    </location>
</feature>
<protein>
    <submittedName>
        <fullName evidence="2">SGT1-domain-containing protein</fullName>
    </submittedName>
</protein>
<feature type="compositionally biased region" description="Acidic residues" evidence="1">
    <location>
        <begin position="847"/>
        <end position="861"/>
    </location>
</feature>
<feature type="compositionally biased region" description="Low complexity" evidence="1">
    <location>
        <begin position="401"/>
        <end position="414"/>
    </location>
</feature>
<proteinExistence type="predicted"/>
<feature type="region of interest" description="Disordered" evidence="1">
    <location>
        <begin position="385"/>
        <end position="447"/>
    </location>
</feature>
<feature type="region of interest" description="Disordered" evidence="1">
    <location>
        <begin position="339"/>
        <end position="372"/>
    </location>
</feature>
<dbReference type="Proteomes" id="UP000076842">
    <property type="component" value="Unassembled WGS sequence"/>
</dbReference>
<sequence length="944" mass="101891">MRVGDAVDDEWAVVWLLWQLSTHWDCVISVRDSDGQFLLIEAAEVLPRWVTPSNAENRVWIYKNELHLIPLSHTSPPSSRPHPSRSLNTASDEDDDGSPSFSDSSTYLSLPTALQLVRSPSPSTRTTAPAAVQSALLARLARYPAALKTHMHHPLLQLPLPLAQALHARPELVQRAAEAFYTRDALQLRAAHKMARFPPSPAVLARVGMTRVAYAQLRGQRWTPPRVFGPAPRGSSEKERKRWETGAMIAAGAEMLYQETKHRSSTTLLPSSAEARVEALQRDPGWAGYLERLARAGWFGEEIRGSAKWKDKEMQAAEAYVNAKSSENATRPSFASLVEEALSRPGPAVSEQELRAGLGQGQEEEEEEDEQWLDVGPEELETLLARTGPGGVGASGAPRVEAGAAATRSAASARAEGEDPRIQELPDDVAAPVPTPADASGAADVDVDMDMGADVDEERLARWEAERLREMARRVEEFVQGEGDIEGARFADDILDDDDDMADPDADSDDESERAMELTEEDKKAAMDRLVRPLEAGEYGRMPEDWRTPKPMSDEVLAQAEARQAAASAAAAGASGPGSAGDLEPLDMTQGHRAPLFAREKYEGHSSDSELDEAGQGLSDEEEEEGEDAPLVVGGLDEALADGPGAGVGAGHGRVLGAMGMGEMGGMEVDPDMGEEEAEFLEFARRELGITDQGWGEIVRQREGEGRFVPRLPGSAGKAKGKQEEKEKATFGPEPPTVSGKGKGKAPARATKTTTTADRAAEKAVHWMDATPTPAPPAAQRTPRERKQGGPRPGGNPNLDSFERVMEAMEEELARAKAEKARSGKGKARADVKGKGKGKGKALAPAEEADDDDDDNEDEDEMLRAMDAELRSALKRGERADGDAGDDGDGEDEDGDEEDAPMDYNLIKNFLESFKSQAGLAGPVSGMVGRLDKGWVWPRDEAEE</sequence>
<dbReference type="GO" id="GO:0005634">
    <property type="term" value="C:nucleus"/>
    <property type="evidence" value="ECO:0007669"/>
    <property type="project" value="TreeGrafter"/>
</dbReference>
<evidence type="ECO:0000313" key="3">
    <source>
        <dbReference type="Proteomes" id="UP000076842"/>
    </source>
</evidence>
<feature type="compositionally biased region" description="Basic and acidic residues" evidence="1">
    <location>
        <begin position="801"/>
        <end position="834"/>
    </location>
</feature>
<feature type="compositionally biased region" description="Basic and acidic residues" evidence="1">
    <location>
        <begin position="415"/>
        <end position="424"/>
    </location>
</feature>
<accession>A0A165J289</accession>
<dbReference type="OrthoDB" id="27237at2759"/>
<feature type="compositionally biased region" description="Low complexity" evidence="1">
    <location>
        <begin position="745"/>
        <end position="758"/>
    </location>
</feature>
<dbReference type="AlphaFoldDB" id="A0A165J289"/>
<name>A0A165J289_9BASI</name>
<feature type="compositionally biased region" description="Low complexity" evidence="1">
    <location>
        <begin position="558"/>
        <end position="574"/>
    </location>
</feature>
<feature type="compositionally biased region" description="Acidic residues" evidence="1">
    <location>
        <begin position="493"/>
        <end position="512"/>
    </location>
</feature>
<dbReference type="InParanoid" id="A0A165J289"/>
<organism evidence="2 3">
    <name type="scientific">Calocera cornea HHB12733</name>
    <dbReference type="NCBI Taxonomy" id="1353952"/>
    <lineage>
        <taxon>Eukaryota</taxon>
        <taxon>Fungi</taxon>
        <taxon>Dikarya</taxon>
        <taxon>Basidiomycota</taxon>
        <taxon>Agaricomycotina</taxon>
        <taxon>Dacrymycetes</taxon>
        <taxon>Dacrymycetales</taxon>
        <taxon>Dacrymycetaceae</taxon>
        <taxon>Calocera</taxon>
    </lineage>
</organism>
<dbReference type="STRING" id="1353952.A0A165J289"/>
<dbReference type="PANTHER" id="PTHR13060:SF0">
    <property type="entry name" value="PROTEIN ECDYSONELESS HOMOLOG"/>
    <property type="match status" value="1"/>
</dbReference>